<gene>
    <name evidence="4" type="ORF">HannXRQ_Chr15g0497091</name>
    <name evidence="3" type="ORF">HanXRQr2_Chr15g0722091</name>
</gene>
<reference evidence="3" key="3">
    <citation type="submission" date="2020-06" db="EMBL/GenBank/DDBJ databases">
        <title>Helianthus annuus Genome sequencing and assembly Release 2.</title>
        <authorList>
            <person name="Gouzy J."/>
            <person name="Langlade N."/>
            <person name="Munos S."/>
        </authorList>
    </citation>
    <scope>NUCLEOTIDE SEQUENCE</scope>
    <source>
        <tissue evidence="3">Leaves</tissue>
    </source>
</reference>
<protein>
    <recommendedName>
        <fullName evidence="2">DUF4057 domain-containing protein</fullName>
    </recommendedName>
</protein>
<dbReference type="Proteomes" id="UP000215914">
    <property type="component" value="Chromosome 15"/>
</dbReference>
<evidence type="ECO:0000313" key="3">
    <source>
        <dbReference type="EMBL" id="KAF5767001.1"/>
    </source>
</evidence>
<dbReference type="Pfam" id="PF13266">
    <property type="entry name" value="DUF4057"/>
    <property type="match status" value="1"/>
</dbReference>
<dbReference type="InterPro" id="IPR025131">
    <property type="entry name" value="DUF4057"/>
</dbReference>
<dbReference type="PANTHER" id="PTHR31132:SF25">
    <property type="entry name" value="DNA OXIDATIVE DEMETHYLASE"/>
    <property type="match status" value="1"/>
</dbReference>
<organism evidence="4 5">
    <name type="scientific">Helianthus annuus</name>
    <name type="common">Common sunflower</name>
    <dbReference type="NCBI Taxonomy" id="4232"/>
    <lineage>
        <taxon>Eukaryota</taxon>
        <taxon>Viridiplantae</taxon>
        <taxon>Streptophyta</taxon>
        <taxon>Embryophyta</taxon>
        <taxon>Tracheophyta</taxon>
        <taxon>Spermatophyta</taxon>
        <taxon>Magnoliopsida</taxon>
        <taxon>eudicotyledons</taxon>
        <taxon>Gunneridae</taxon>
        <taxon>Pentapetalae</taxon>
        <taxon>asterids</taxon>
        <taxon>campanulids</taxon>
        <taxon>Asterales</taxon>
        <taxon>Asteraceae</taxon>
        <taxon>Asteroideae</taxon>
        <taxon>Heliantheae alliance</taxon>
        <taxon>Heliantheae</taxon>
        <taxon>Helianthus</taxon>
    </lineage>
</organism>
<reference evidence="4" key="2">
    <citation type="submission" date="2017-02" db="EMBL/GenBank/DDBJ databases">
        <title>Sunflower complete genome.</title>
        <authorList>
            <person name="Langlade N."/>
            <person name="Munos S."/>
        </authorList>
    </citation>
    <scope>NUCLEOTIDE SEQUENCE [LARGE SCALE GENOMIC DNA]</scope>
    <source>
        <tissue evidence="4">Leaves</tissue>
    </source>
</reference>
<dbReference type="InParanoid" id="A0A251SEK6"/>
<dbReference type="PANTHER" id="PTHR31132">
    <property type="entry name" value="N-LYSINE METHYLTRANSFERASE"/>
    <property type="match status" value="1"/>
</dbReference>
<dbReference type="EMBL" id="CM007904">
    <property type="protein sequence ID" value="OTF96705.1"/>
    <property type="molecule type" value="Genomic_DNA"/>
</dbReference>
<reference evidence="3 5" key="1">
    <citation type="journal article" date="2017" name="Nature">
        <title>The sunflower genome provides insights into oil metabolism, flowering and Asterid evolution.</title>
        <authorList>
            <person name="Badouin H."/>
            <person name="Gouzy J."/>
            <person name="Grassa C.J."/>
            <person name="Murat F."/>
            <person name="Staton S.E."/>
            <person name="Cottret L."/>
            <person name="Lelandais-Briere C."/>
            <person name="Owens G.L."/>
            <person name="Carrere S."/>
            <person name="Mayjonade B."/>
            <person name="Legrand L."/>
            <person name="Gill N."/>
            <person name="Kane N.C."/>
            <person name="Bowers J.E."/>
            <person name="Hubner S."/>
            <person name="Bellec A."/>
            <person name="Berard A."/>
            <person name="Berges H."/>
            <person name="Blanchet N."/>
            <person name="Boniface M.C."/>
            <person name="Brunel D."/>
            <person name="Catrice O."/>
            <person name="Chaidir N."/>
            <person name="Claudel C."/>
            <person name="Donnadieu C."/>
            <person name="Faraut T."/>
            <person name="Fievet G."/>
            <person name="Helmstetter N."/>
            <person name="King M."/>
            <person name="Knapp S.J."/>
            <person name="Lai Z."/>
            <person name="Le Paslier M.C."/>
            <person name="Lippi Y."/>
            <person name="Lorenzon L."/>
            <person name="Mandel J.R."/>
            <person name="Marage G."/>
            <person name="Marchand G."/>
            <person name="Marquand E."/>
            <person name="Bret-Mestries E."/>
            <person name="Morien E."/>
            <person name="Nambeesan S."/>
            <person name="Nguyen T."/>
            <person name="Pegot-Espagnet P."/>
            <person name="Pouilly N."/>
            <person name="Raftis F."/>
            <person name="Sallet E."/>
            <person name="Schiex T."/>
            <person name="Thomas J."/>
            <person name="Vandecasteele C."/>
            <person name="Vares D."/>
            <person name="Vear F."/>
            <person name="Vautrin S."/>
            <person name="Crespi M."/>
            <person name="Mangin B."/>
            <person name="Burke J.M."/>
            <person name="Salse J."/>
            <person name="Munos S."/>
            <person name="Vincourt P."/>
            <person name="Rieseberg L.H."/>
            <person name="Langlade N.B."/>
        </authorList>
    </citation>
    <scope>NUCLEOTIDE SEQUENCE [LARGE SCALE GENOMIC DNA]</scope>
    <source>
        <strain evidence="5">cv. SF193</strain>
        <tissue evidence="3">Leaves</tissue>
    </source>
</reference>
<feature type="domain" description="DUF4057" evidence="2">
    <location>
        <begin position="46"/>
        <end position="88"/>
    </location>
</feature>
<feature type="region of interest" description="Disordered" evidence="1">
    <location>
        <begin position="36"/>
        <end position="88"/>
    </location>
</feature>
<name>A0A251SEK6_HELAN</name>
<keyword evidence="5" id="KW-1185">Reference proteome</keyword>
<proteinExistence type="predicted"/>
<dbReference type="Gramene" id="mRNA:HanXRQr2_Chr15g0722091">
    <property type="protein sequence ID" value="mRNA:HanXRQr2_Chr15g0722091"/>
    <property type="gene ID" value="HanXRQr2_Chr15g0722091"/>
</dbReference>
<feature type="compositionally biased region" description="Polar residues" evidence="1">
    <location>
        <begin position="36"/>
        <end position="45"/>
    </location>
</feature>
<sequence length="88" mass="9673">MQRTRNLVDITYLHHLIQLRPLAACALVLRESITISESTPNNTNAAEPVKTAKKIPSQKFTELSGNNIFKGDDEVPASTEKPLSSAKL</sequence>
<dbReference type="AlphaFoldDB" id="A0A251SEK6"/>
<accession>A0A251SEK6</accession>
<evidence type="ECO:0000259" key="2">
    <source>
        <dbReference type="Pfam" id="PF13266"/>
    </source>
</evidence>
<feature type="compositionally biased region" description="Polar residues" evidence="1">
    <location>
        <begin position="58"/>
        <end position="67"/>
    </location>
</feature>
<evidence type="ECO:0000313" key="5">
    <source>
        <dbReference type="Proteomes" id="UP000215914"/>
    </source>
</evidence>
<evidence type="ECO:0000256" key="1">
    <source>
        <dbReference type="SAM" id="MobiDB-lite"/>
    </source>
</evidence>
<dbReference type="EMBL" id="MNCJ02000330">
    <property type="protein sequence ID" value="KAF5767001.1"/>
    <property type="molecule type" value="Genomic_DNA"/>
</dbReference>
<evidence type="ECO:0000313" key="4">
    <source>
        <dbReference type="EMBL" id="OTF96705.1"/>
    </source>
</evidence>